<feature type="compositionally biased region" description="Low complexity" evidence="1">
    <location>
        <begin position="108"/>
        <end position="126"/>
    </location>
</feature>
<proteinExistence type="predicted"/>
<dbReference type="InterPro" id="IPR036388">
    <property type="entry name" value="WH-like_DNA-bd_sf"/>
</dbReference>
<feature type="region of interest" description="Disordered" evidence="1">
    <location>
        <begin position="191"/>
        <end position="212"/>
    </location>
</feature>
<evidence type="ECO:0000313" key="2">
    <source>
        <dbReference type="EMBL" id="GAA4013174.1"/>
    </source>
</evidence>
<protein>
    <submittedName>
        <fullName evidence="2">Gamma-butyrolactone-binding regulator SlbR</fullName>
    </submittedName>
</protein>
<gene>
    <name evidence="2" type="primary">slbR</name>
    <name evidence="2" type="ORF">GCM10022232_64240</name>
</gene>
<sequence>MSETTFPSTELTSHYTAQVAGDLERNAKEQDRIGAEIAALQEQLLALQHDHTVLVNMQKALGTADAATESAPSPEDAAVPSPRHEAPAKSATGKHSHAKKAGTEQGSKTPQKTAAKTATAKTAKPTLVELVRGHLTEQSGPRSAAEIATALGQAYPDRSIKTTVVRTTLEGLVAKSQAQRTKQGSSVFYTAADAPTQPEASTDEAQPPQADR</sequence>
<organism evidence="2 3">
    <name type="scientific">Streptomyces plumbiresistens</name>
    <dbReference type="NCBI Taxonomy" id="511811"/>
    <lineage>
        <taxon>Bacteria</taxon>
        <taxon>Bacillati</taxon>
        <taxon>Actinomycetota</taxon>
        <taxon>Actinomycetes</taxon>
        <taxon>Kitasatosporales</taxon>
        <taxon>Streptomycetaceae</taxon>
        <taxon>Streptomyces</taxon>
    </lineage>
</organism>
<keyword evidence="3" id="KW-1185">Reference proteome</keyword>
<dbReference type="EMBL" id="BAAAZX010000021">
    <property type="protein sequence ID" value="GAA4013174.1"/>
    <property type="molecule type" value="Genomic_DNA"/>
</dbReference>
<evidence type="ECO:0000256" key="1">
    <source>
        <dbReference type="SAM" id="MobiDB-lite"/>
    </source>
</evidence>
<evidence type="ECO:0000313" key="3">
    <source>
        <dbReference type="Proteomes" id="UP001500456"/>
    </source>
</evidence>
<accession>A0ABP7SLK4</accession>
<dbReference type="Proteomes" id="UP001500456">
    <property type="component" value="Unassembled WGS sequence"/>
</dbReference>
<name>A0ABP7SLK4_9ACTN</name>
<feature type="region of interest" description="Disordered" evidence="1">
    <location>
        <begin position="63"/>
        <end position="126"/>
    </location>
</feature>
<dbReference type="Gene3D" id="1.10.10.10">
    <property type="entry name" value="Winged helix-like DNA-binding domain superfamily/Winged helix DNA-binding domain"/>
    <property type="match status" value="1"/>
</dbReference>
<reference evidence="3" key="1">
    <citation type="journal article" date="2019" name="Int. J. Syst. Evol. Microbiol.">
        <title>The Global Catalogue of Microorganisms (GCM) 10K type strain sequencing project: providing services to taxonomists for standard genome sequencing and annotation.</title>
        <authorList>
            <consortium name="The Broad Institute Genomics Platform"/>
            <consortium name="The Broad Institute Genome Sequencing Center for Infectious Disease"/>
            <person name="Wu L."/>
            <person name="Ma J."/>
        </authorList>
    </citation>
    <scope>NUCLEOTIDE SEQUENCE [LARGE SCALE GENOMIC DNA]</scope>
    <source>
        <strain evidence="3">JCM 16924</strain>
    </source>
</reference>
<dbReference type="RefSeq" id="WP_345568127.1">
    <property type="nucleotide sequence ID" value="NZ_BAAAZX010000021.1"/>
</dbReference>
<comment type="caution">
    <text evidence="2">The sequence shown here is derived from an EMBL/GenBank/DDBJ whole genome shotgun (WGS) entry which is preliminary data.</text>
</comment>